<evidence type="ECO:0000313" key="3">
    <source>
        <dbReference type="Proteomes" id="UP001604277"/>
    </source>
</evidence>
<proteinExistence type="predicted"/>
<dbReference type="Proteomes" id="UP001604277">
    <property type="component" value="Unassembled WGS sequence"/>
</dbReference>
<dbReference type="EMBL" id="JBFOLJ010000001">
    <property type="protein sequence ID" value="KAL2558939.1"/>
    <property type="molecule type" value="Genomic_DNA"/>
</dbReference>
<name>A0ABD1XAE7_9LAMI</name>
<organism evidence="2 3">
    <name type="scientific">Forsythia ovata</name>
    <dbReference type="NCBI Taxonomy" id="205694"/>
    <lineage>
        <taxon>Eukaryota</taxon>
        <taxon>Viridiplantae</taxon>
        <taxon>Streptophyta</taxon>
        <taxon>Embryophyta</taxon>
        <taxon>Tracheophyta</taxon>
        <taxon>Spermatophyta</taxon>
        <taxon>Magnoliopsida</taxon>
        <taxon>eudicotyledons</taxon>
        <taxon>Gunneridae</taxon>
        <taxon>Pentapetalae</taxon>
        <taxon>asterids</taxon>
        <taxon>lamiids</taxon>
        <taxon>Lamiales</taxon>
        <taxon>Oleaceae</taxon>
        <taxon>Forsythieae</taxon>
        <taxon>Forsythia</taxon>
    </lineage>
</organism>
<sequence length="146" mass="16372">MTFTSIAERALEAEQAENWIVQAREHCQPVVLQRPAWQRDSGGNSFRMGPYRESSDESNRMPKIGSTEDWPLFKRGRPPLLFQPGINHPSPLSFLGRLQAIDAINMLGIILYALQIFGKCGTMTLIAIILNKDGINSLNIFGKKSE</sequence>
<comment type="caution">
    <text evidence="2">The sequence shown here is derived from an EMBL/GenBank/DDBJ whole genome shotgun (WGS) entry which is preliminary data.</text>
</comment>
<evidence type="ECO:0000313" key="2">
    <source>
        <dbReference type="EMBL" id="KAL2558939.1"/>
    </source>
</evidence>
<reference evidence="3" key="1">
    <citation type="submission" date="2024-07" db="EMBL/GenBank/DDBJ databases">
        <title>Two chromosome-level genome assemblies of Korean endemic species Abeliophyllum distichum and Forsythia ovata (Oleaceae).</title>
        <authorList>
            <person name="Jang H."/>
        </authorList>
    </citation>
    <scope>NUCLEOTIDE SEQUENCE [LARGE SCALE GENOMIC DNA]</scope>
</reference>
<feature type="region of interest" description="Disordered" evidence="1">
    <location>
        <begin position="41"/>
        <end position="71"/>
    </location>
</feature>
<accession>A0ABD1XAE7</accession>
<gene>
    <name evidence="2" type="ORF">Fot_03678</name>
</gene>
<protein>
    <submittedName>
        <fullName evidence="2">Uncharacterized protein</fullName>
    </submittedName>
</protein>
<keyword evidence="3" id="KW-1185">Reference proteome</keyword>
<evidence type="ECO:0000256" key="1">
    <source>
        <dbReference type="SAM" id="MobiDB-lite"/>
    </source>
</evidence>
<dbReference type="AlphaFoldDB" id="A0ABD1XAE7"/>